<protein>
    <submittedName>
        <fullName evidence="3">Putative phosphoglycerate mutase</fullName>
    </submittedName>
</protein>
<dbReference type="InterPro" id="IPR017850">
    <property type="entry name" value="Alkaline_phosphatase_core_sf"/>
</dbReference>
<name>A0A0W8FCG1_9ZZZZ</name>
<keyword evidence="1" id="KW-0472">Membrane</keyword>
<dbReference type="EMBL" id="LNQE01001405">
    <property type="protein sequence ID" value="KUG18035.1"/>
    <property type="molecule type" value="Genomic_DNA"/>
</dbReference>
<comment type="caution">
    <text evidence="3">The sequence shown here is derived from an EMBL/GenBank/DDBJ whole genome shotgun (WGS) entry which is preliminary data.</text>
</comment>
<keyword evidence="1" id="KW-1133">Transmembrane helix</keyword>
<organism evidence="3">
    <name type="scientific">hydrocarbon metagenome</name>
    <dbReference type="NCBI Taxonomy" id="938273"/>
    <lineage>
        <taxon>unclassified sequences</taxon>
        <taxon>metagenomes</taxon>
        <taxon>ecological metagenomes</taxon>
    </lineage>
</organism>
<gene>
    <name evidence="3" type="ORF">ASZ90_012266</name>
</gene>
<feature type="transmembrane region" description="Helical" evidence="1">
    <location>
        <begin position="415"/>
        <end position="436"/>
    </location>
</feature>
<proteinExistence type="predicted"/>
<dbReference type="Pfam" id="PF01676">
    <property type="entry name" value="Metalloenzyme"/>
    <property type="match status" value="1"/>
</dbReference>
<dbReference type="Gene3D" id="3.40.720.10">
    <property type="entry name" value="Alkaline Phosphatase, subunit A"/>
    <property type="match status" value="1"/>
</dbReference>
<dbReference type="SUPFAM" id="SSF53649">
    <property type="entry name" value="Alkaline phosphatase-like"/>
    <property type="match status" value="1"/>
</dbReference>
<dbReference type="InterPro" id="IPR006124">
    <property type="entry name" value="Metalloenzyme"/>
</dbReference>
<reference evidence="3" key="1">
    <citation type="journal article" date="2015" name="Proc. Natl. Acad. Sci. U.S.A.">
        <title>Networks of energetic and metabolic interactions define dynamics in microbial communities.</title>
        <authorList>
            <person name="Embree M."/>
            <person name="Liu J.K."/>
            <person name="Al-Bassam M.M."/>
            <person name="Zengler K."/>
        </authorList>
    </citation>
    <scope>NUCLEOTIDE SEQUENCE</scope>
</reference>
<dbReference type="AlphaFoldDB" id="A0A0W8FCG1"/>
<dbReference type="GO" id="GO:0003824">
    <property type="term" value="F:catalytic activity"/>
    <property type="evidence" value="ECO:0007669"/>
    <property type="project" value="InterPro"/>
</dbReference>
<evidence type="ECO:0000259" key="2">
    <source>
        <dbReference type="Pfam" id="PF01676"/>
    </source>
</evidence>
<feature type="domain" description="Metalloenzyme" evidence="2">
    <location>
        <begin position="214"/>
        <end position="323"/>
    </location>
</feature>
<dbReference type="GO" id="GO:0046872">
    <property type="term" value="F:metal ion binding"/>
    <property type="evidence" value="ECO:0007669"/>
    <property type="project" value="InterPro"/>
</dbReference>
<evidence type="ECO:0000256" key="1">
    <source>
        <dbReference type="SAM" id="Phobius"/>
    </source>
</evidence>
<evidence type="ECO:0000313" key="3">
    <source>
        <dbReference type="EMBL" id="KUG18035.1"/>
    </source>
</evidence>
<accession>A0A0W8FCG1</accession>
<keyword evidence="1" id="KW-0812">Transmembrane</keyword>
<sequence length="440" mass="46850">MTNPGGMIRALLLLLLLLPGGAARDIQLGPMAQPAGAVILVIDGLGSSYVYPEHNAYALDGSPLDKAVLFNLTGGGARAVDVRVPVPETTKSHSVLVTGRSEADWDQLGHTIFDLAREEGYLCLAIMERGDSMSIMEDMDAVLYLEDNALQGAEPTPGFRPDAPEGLRTLFQEWRDRFAGYSNREGMAGYAGYNAWALDAAADTVEHLIGKPFIMLVNAGAVDSAGHNLNASGYLQAVEALDAPLGRLVRACRKNNLLLVITADHGMVFPDREGKGGHSAEKYAARLEALRVPLVVQGPGIEELNLGGQWSEMDVAPTVLALLDVSSNTSSEGVALPVRKGGILRVAGAPAGVELWGQGTCLANASGDNEYIFRGLEWGEYTLKAGGQSWDVLVDGDDTIDLAGKATMPVGMRRAFGVIMILVINLGGMATILRIWRRSE</sequence>